<accession>A0A967B2S2</accession>
<evidence type="ECO:0000256" key="1">
    <source>
        <dbReference type="ARBA" id="ARBA00009922"/>
    </source>
</evidence>
<dbReference type="GO" id="GO:0004527">
    <property type="term" value="F:exonuclease activity"/>
    <property type="evidence" value="ECO:0007669"/>
    <property type="project" value="UniProtKB-KW"/>
</dbReference>
<dbReference type="AlphaFoldDB" id="A0A967B2S2"/>
<keyword evidence="3 15" id="KW-0547">Nucleotide-binding</keyword>
<dbReference type="PROSITE" id="PS51198">
    <property type="entry name" value="UVRD_HELICASE_ATP_BIND"/>
    <property type="match status" value="1"/>
</dbReference>
<dbReference type="InterPro" id="IPR038726">
    <property type="entry name" value="PDDEXK_AddAB-type"/>
</dbReference>
<dbReference type="PROSITE" id="PS51217">
    <property type="entry name" value="UVRD_HELICASE_CTER"/>
    <property type="match status" value="1"/>
</dbReference>
<name>A0A967B2S2_9MICO</name>
<evidence type="ECO:0000256" key="6">
    <source>
        <dbReference type="ARBA" id="ARBA00022806"/>
    </source>
</evidence>
<dbReference type="InterPro" id="IPR013986">
    <property type="entry name" value="DExx_box_DNA_helicase_dom_sf"/>
</dbReference>
<evidence type="ECO:0000256" key="14">
    <source>
        <dbReference type="ARBA" id="ARBA00048988"/>
    </source>
</evidence>
<evidence type="ECO:0000256" key="13">
    <source>
        <dbReference type="ARBA" id="ARBA00034808"/>
    </source>
</evidence>
<dbReference type="GO" id="GO:0043138">
    <property type="term" value="F:3'-5' DNA helicase activity"/>
    <property type="evidence" value="ECO:0007669"/>
    <property type="project" value="UniProtKB-EC"/>
</dbReference>
<dbReference type="InterPro" id="IPR011604">
    <property type="entry name" value="PDDEXK-like_dom_sf"/>
</dbReference>
<dbReference type="InterPro" id="IPR014017">
    <property type="entry name" value="DNA_helicase_UvrD-like_C"/>
</dbReference>
<keyword evidence="20" id="KW-1185">Reference proteome</keyword>
<evidence type="ECO:0000256" key="16">
    <source>
        <dbReference type="SAM" id="MobiDB-lite"/>
    </source>
</evidence>
<keyword evidence="11" id="KW-0413">Isomerase</keyword>
<dbReference type="InterPro" id="IPR000212">
    <property type="entry name" value="DNA_helicase_UvrD/REP"/>
</dbReference>
<evidence type="ECO:0000256" key="5">
    <source>
        <dbReference type="ARBA" id="ARBA00022801"/>
    </source>
</evidence>
<dbReference type="SUPFAM" id="SSF52540">
    <property type="entry name" value="P-loop containing nucleoside triphosphate hydrolases"/>
    <property type="match status" value="1"/>
</dbReference>
<evidence type="ECO:0000256" key="9">
    <source>
        <dbReference type="ARBA" id="ARBA00023125"/>
    </source>
</evidence>
<dbReference type="GO" id="GO:0003677">
    <property type="term" value="F:DNA binding"/>
    <property type="evidence" value="ECO:0007669"/>
    <property type="project" value="UniProtKB-KW"/>
</dbReference>
<organism evidence="19 20">
    <name type="scientific">Metallococcus carri</name>
    <dbReference type="NCBI Taxonomy" id="1656884"/>
    <lineage>
        <taxon>Bacteria</taxon>
        <taxon>Bacillati</taxon>
        <taxon>Actinomycetota</taxon>
        <taxon>Actinomycetes</taxon>
        <taxon>Micrococcales</taxon>
        <taxon>Dermacoccaceae</taxon>
        <taxon>Metallococcus</taxon>
    </lineage>
</organism>
<dbReference type="EC" id="5.6.2.4" evidence="13"/>
<evidence type="ECO:0000256" key="8">
    <source>
        <dbReference type="ARBA" id="ARBA00022840"/>
    </source>
</evidence>
<dbReference type="InterPro" id="IPR027417">
    <property type="entry name" value="P-loop_NTPase"/>
</dbReference>
<comment type="caution">
    <text evidence="19">The sequence shown here is derived from an EMBL/GenBank/DDBJ whole genome shotgun (WGS) entry which is preliminary data.</text>
</comment>
<evidence type="ECO:0000313" key="19">
    <source>
        <dbReference type="EMBL" id="NHN56488.1"/>
    </source>
</evidence>
<protein>
    <recommendedName>
        <fullName evidence="13">DNA 3'-5' helicase</fullName>
        <ecNumber evidence="13">5.6.2.4</ecNumber>
    </recommendedName>
</protein>
<dbReference type="InterPro" id="IPR014016">
    <property type="entry name" value="UvrD-like_ATP-bd"/>
</dbReference>
<sequence length="1047" mass="112250">MVQMQRRQRPLAPSVVPDEGQRAVLDSAARRRVVLGAPGTGKSTLAVELIAAEVAAGVPADACLLLAPTRLRAAALRDRVTERIRATSTEPLARTPQALGFGILRRAAALQGMPAPRLLSGPEQDVVLREILEGHKHGVARAPAWPESLREALGAKGFRNELRDLLMRAVEWDVDADRLAELGREHDRPEWVAAAAVLDEYDQVTALSAPGAYDPAWILGGAAQAMAEDPQLAQGVHAQVRLLVVDDAQELTHAGVRLLRQVVAGGARVVLIGDPDAAVQTFRGAEPGLFVRWSEEWEDADRHTLPVAHRLPEAITRAAARVVERIGAVGGTAHRAPEPDPRRGEVEVGLFKAVAQESAHIAAELRRARVMGGVPWSQMAVIVRGQSRVAALRRALVSADVPVAVPPTVVALRDEAAVRPFLQLFELVQTIVTVGAARPDAALVTDLLTSPLGGADAMTLRRLRRAMRVREIADGGERTSDELLVAGVVDDAWLTLDLPEAVPLKRVARVLRAGVDAWRAPQANAETVLWAMWSASGLAKPWEESALAGGPAGARADRDLDAMVALFGAAASYVDRLPASAPGGFLEHVLGQEVPGDRLVAAAPDDEAVALLTPQSAAGQEWAFVIVAGVQEGVWPDLRLRGSLLGSEALVDLLSGRDGSLRSAAAAVRYDETRQFLVALTRSSERLLVTAVRSEEEQPSAYLDLVDPLVAEGDSDPLREFTPVARGMTLRTAVAELRREAVDGQVGLAPQDAARLLGWLAREAVAGADPAGWWAFTELSDDRPRRDPDGPVEVSPSKVEEFGRCGLQWLLRASGGEGYEVGSADVGTLVHEIAAELWDAEPHERHTALDARWGRLGLGDGWLAQRTRDQAHEMLQRFDTFSAEAAAQGWRVVGIERGFAVTDGRVALRGRVDRLEQGPDGGLRVIDLKTGSSKPSSDELPEHPQLGSYQWAVEHGGFEESDRSSGAALVHLGKAGSASRDKSTDLLKHALQVQPPLGEDGGWIDERLRATAAGMGGSRFEVRLDEKACRMCQLKRCCPLQPEGGVV</sequence>
<evidence type="ECO:0000313" key="20">
    <source>
        <dbReference type="Proteomes" id="UP000744769"/>
    </source>
</evidence>
<evidence type="ECO:0000256" key="3">
    <source>
        <dbReference type="ARBA" id="ARBA00022741"/>
    </source>
</evidence>
<dbReference type="Gene3D" id="3.90.320.10">
    <property type="match status" value="1"/>
</dbReference>
<comment type="catalytic activity">
    <reaction evidence="12">
        <text>Couples ATP hydrolysis with the unwinding of duplex DNA by translocating in the 3'-5' direction.</text>
        <dbReference type="EC" id="5.6.2.4"/>
    </reaction>
</comment>
<feature type="binding site" evidence="15">
    <location>
        <begin position="36"/>
        <end position="43"/>
    </location>
    <ligand>
        <name>ATP</name>
        <dbReference type="ChEBI" id="CHEBI:30616"/>
    </ligand>
</feature>
<keyword evidence="9" id="KW-0238">DNA-binding</keyword>
<feature type="region of interest" description="Disordered" evidence="16">
    <location>
        <begin position="922"/>
        <end position="944"/>
    </location>
</feature>
<keyword evidence="5 15" id="KW-0378">Hydrolase</keyword>
<evidence type="ECO:0000256" key="11">
    <source>
        <dbReference type="ARBA" id="ARBA00023235"/>
    </source>
</evidence>
<evidence type="ECO:0000256" key="2">
    <source>
        <dbReference type="ARBA" id="ARBA00022722"/>
    </source>
</evidence>
<dbReference type="GO" id="GO:0033202">
    <property type="term" value="C:DNA helicase complex"/>
    <property type="evidence" value="ECO:0007669"/>
    <property type="project" value="TreeGrafter"/>
</dbReference>
<dbReference type="PANTHER" id="PTHR11070:SF59">
    <property type="entry name" value="DNA 3'-5' HELICASE"/>
    <property type="match status" value="1"/>
</dbReference>
<dbReference type="GO" id="GO:0005524">
    <property type="term" value="F:ATP binding"/>
    <property type="evidence" value="ECO:0007669"/>
    <property type="project" value="UniProtKB-UniRule"/>
</dbReference>
<keyword evidence="8 15" id="KW-0067">ATP-binding</keyword>
<evidence type="ECO:0000259" key="18">
    <source>
        <dbReference type="PROSITE" id="PS51217"/>
    </source>
</evidence>
<keyword evidence="10" id="KW-0234">DNA repair</keyword>
<comment type="similarity">
    <text evidence="1">Belongs to the helicase family. UvrD subfamily.</text>
</comment>
<dbReference type="EMBL" id="JAAOIV010000008">
    <property type="protein sequence ID" value="NHN56488.1"/>
    <property type="molecule type" value="Genomic_DNA"/>
</dbReference>
<reference evidence="19" key="1">
    <citation type="submission" date="2020-03" db="EMBL/GenBank/DDBJ databases">
        <title>Draft sequencing of Calidifontibacter sp. DB0510.</title>
        <authorList>
            <person name="Kim D.-U."/>
        </authorList>
    </citation>
    <scope>NUCLEOTIDE SEQUENCE</scope>
    <source>
        <strain evidence="19">DB0510</strain>
    </source>
</reference>
<keyword evidence="7" id="KW-0269">Exonuclease</keyword>
<dbReference type="Proteomes" id="UP000744769">
    <property type="component" value="Unassembled WGS sequence"/>
</dbReference>
<feature type="domain" description="UvrD-like helicase ATP-binding" evidence="17">
    <location>
        <begin position="15"/>
        <end position="312"/>
    </location>
</feature>
<feature type="domain" description="UvrD-like helicase C-terminal" evidence="18">
    <location>
        <begin position="313"/>
        <end position="619"/>
    </location>
</feature>
<evidence type="ECO:0000256" key="4">
    <source>
        <dbReference type="ARBA" id="ARBA00022763"/>
    </source>
</evidence>
<dbReference type="Pfam" id="PF00580">
    <property type="entry name" value="UvrD-helicase"/>
    <property type="match status" value="1"/>
</dbReference>
<evidence type="ECO:0000256" key="10">
    <source>
        <dbReference type="ARBA" id="ARBA00023204"/>
    </source>
</evidence>
<evidence type="ECO:0000259" key="17">
    <source>
        <dbReference type="PROSITE" id="PS51198"/>
    </source>
</evidence>
<proteinExistence type="inferred from homology"/>
<dbReference type="PANTHER" id="PTHR11070">
    <property type="entry name" value="UVRD / RECB / PCRA DNA HELICASE FAMILY MEMBER"/>
    <property type="match status" value="1"/>
</dbReference>
<dbReference type="GO" id="GO:0005829">
    <property type="term" value="C:cytosol"/>
    <property type="evidence" value="ECO:0007669"/>
    <property type="project" value="TreeGrafter"/>
</dbReference>
<comment type="catalytic activity">
    <reaction evidence="14">
        <text>ATP + H2O = ADP + phosphate + H(+)</text>
        <dbReference type="Rhea" id="RHEA:13065"/>
        <dbReference type="ChEBI" id="CHEBI:15377"/>
        <dbReference type="ChEBI" id="CHEBI:15378"/>
        <dbReference type="ChEBI" id="CHEBI:30616"/>
        <dbReference type="ChEBI" id="CHEBI:43474"/>
        <dbReference type="ChEBI" id="CHEBI:456216"/>
        <dbReference type="EC" id="5.6.2.4"/>
    </reaction>
</comment>
<evidence type="ECO:0000256" key="12">
    <source>
        <dbReference type="ARBA" id="ARBA00034617"/>
    </source>
</evidence>
<keyword evidence="2" id="KW-0540">Nuclease</keyword>
<gene>
    <name evidence="19" type="ORF">G9U51_11935</name>
</gene>
<dbReference type="Gene3D" id="3.40.50.300">
    <property type="entry name" value="P-loop containing nucleotide triphosphate hydrolases"/>
    <property type="match status" value="2"/>
</dbReference>
<evidence type="ECO:0000256" key="7">
    <source>
        <dbReference type="ARBA" id="ARBA00022839"/>
    </source>
</evidence>
<keyword evidence="4" id="KW-0227">DNA damage</keyword>
<dbReference type="Gene3D" id="1.10.486.10">
    <property type="entry name" value="PCRA, domain 4"/>
    <property type="match status" value="1"/>
</dbReference>
<dbReference type="Gene3D" id="1.10.10.160">
    <property type="match status" value="1"/>
</dbReference>
<dbReference type="GO" id="GO:0000725">
    <property type="term" value="P:recombinational repair"/>
    <property type="evidence" value="ECO:0007669"/>
    <property type="project" value="TreeGrafter"/>
</dbReference>
<keyword evidence="6 15" id="KW-0347">Helicase</keyword>
<evidence type="ECO:0000256" key="15">
    <source>
        <dbReference type="PROSITE-ProRule" id="PRU00560"/>
    </source>
</evidence>
<dbReference type="Pfam" id="PF12705">
    <property type="entry name" value="PDDEXK_1"/>
    <property type="match status" value="1"/>
</dbReference>